<feature type="transmembrane region" description="Helical" evidence="2">
    <location>
        <begin position="15"/>
        <end position="39"/>
    </location>
</feature>
<sequence length="270" mass="29543">MQYLQHFAGGLLAEFLLFLIAHPALGLLSAFLVLAWSAAQAKPPKWAVLFSLLGLCSLLPLLGMMMLPSVEAGMLGAVWAPSLYDEAAYALAFALGIGGMFYWHRVWAPRLNAIAANLTKATRLERNRRTDVRQIAQFLPAAIGGYDPAKFIKPKRGLFLGLDEKKKPVYADYEESRIQHVLLTGRTRSGKGVAAQIIIPQQIARGEYRGGSVRLNTIPGLDQWIGCVSKSMLQRLSTAAGGRRMRRTADRRGGQPVDHAATSGRDSESK</sequence>
<keyword evidence="2" id="KW-0472">Membrane</keyword>
<evidence type="ECO:0000313" key="3">
    <source>
        <dbReference type="EMBL" id="CUB00928.1"/>
    </source>
</evidence>
<organism evidence="3 4">
    <name type="scientific">Thiomonas bhubaneswarensis</name>
    <dbReference type="NCBI Taxonomy" id="339866"/>
    <lineage>
        <taxon>Bacteria</taxon>
        <taxon>Pseudomonadati</taxon>
        <taxon>Pseudomonadota</taxon>
        <taxon>Betaproteobacteria</taxon>
        <taxon>Burkholderiales</taxon>
        <taxon>Thiomonas</taxon>
    </lineage>
</organism>
<feature type="transmembrane region" description="Helical" evidence="2">
    <location>
        <begin position="46"/>
        <end position="67"/>
    </location>
</feature>
<feature type="transmembrane region" description="Helical" evidence="2">
    <location>
        <begin position="87"/>
        <end position="103"/>
    </location>
</feature>
<dbReference type="OrthoDB" id="6512860at2"/>
<dbReference type="Proteomes" id="UP000183649">
    <property type="component" value="Unassembled WGS sequence"/>
</dbReference>
<dbReference type="InterPro" id="IPR027417">
    <property type="entry name" value="P-loop_NTPase"/>
</dbReference>
<keyword evidence="2" id="KW-0812">Transmembrane</keyword>
<name>A0A0K6ID00_9BURK</name>
<dbReference type="SUPFAM" id="SSF52540">
    <property type="entry name" value="P-loop containing nucleoside triphosphate hydrolases"/>
    <property type="match status" value="1"/>
</dbReference>
<accession>A0A0K6ID00</accession>
<reference evidence="4" key="1">
    <citation type="submission" date="2015-08" db="EMBL/GenBank/DDBJ databases">
        <authorList>
            <person name="Varghese N."/>
        </authorList>
    </citation>
    <scope>NUCLEOTIDE SEQUENCE [LARGE SCALE GENOMIC DNA]</scope>
    <source>
        <strain evidence="4">DSM 18181</strain>
    </source>
</reference>
<keyword evidence="4" id="KW-1185">Reference proteome</keyword>
<feature type="region of interest" description="Disordered" evidence="1">
    <location>
        <begin position="238"/>
        <end position="270"/>
    </location>
</feature>
<keyword evidence="2" id="KW-1133">Transmembrane helix</keyword>
<gene>
    <name evidence="3" type="ORF">Ga0061069_1198</name>
</gene>
<dbReference type="Gene3D" id="3.40.50.300">
    <property type="entry name" value="P-loop containing nucleotide triphosphate hydrolases"/>
    <property type="match status" value="1"/>
</dbReference>
<dbReference type="AlphaFoldDB" id="A0A0K6ID00"/>
<dbReference type="RefSeq" id="WP_055451859.1">
    <property type="nucleotide sequence ID" value="NZ_CYHF01000019.1"/>
</dbReference>
<evidence type="ECO:0000256" key="1">
    <source>
        <dbReference type="SAM" id="MobiDB-lite"/>
    </source>
</evidence>
<protein>
    <submittedName>
        <fullName evidence="3">Uncharacterized protein</fullName>
    </submittedName>
</protein>
<evidence type="ECO:0000256" key="2">
    <source>
        <dbReference type="SAM" id="Phobius"/>
    </source>
</evidence>
<evidence type="ECO:0000313" key="4">
    <source>
        <dbReference type="Proteomes" id="UP000183649"/>
    </source>
</evidence>
<dbReference type="EMBL" id="CYHF01000019">
    <property type="protein sequence ID" value="CUB00928.1"/>
    <property type="molecule type" value="Genomic_DNA"/>
</dbReference>
<proteinExistence type="predicted"/>